<dbReference type="EMBL" id="UINC01113148">
    <property type="protein sequence ID" value="SVC82565.1"/>
    <property type="molecule type" value="Genomic_DNA"/>
</dbReference>
<proteinExistence type="predicted"/>
<reference evidence="1" key="1">
    <citation type="submission" date="2018-05" db="EMBL/GenBank/DDBJ databases">
        <authorList>
            <person name="Lanie J.A."/>
            <person name="Ng W.-L."/>
            <person name="Kazmierczak K.M."/>
            <person name="Andrzejewski T.M."/>
            <person name="Davidsen T.M."/>
            <person name="Wayne K.J."/>
            <person name="Tettelin H."/>
            <person name="Glass J.I."/>
            <person name="Rusch D."/>
            <person name="Podicherti R."/>
            <person name="Tsui H.-C.T."/>
            <person name="Winkler M.E."/>
        </authorList>
    </citation>
    <scope>NUCLEOTIDE SEQUENCE</scope>
</reference>
<sequence length="68" mass="7616">MVKVTTFFAVLCFLSVLGLGQVSALTWDFDKEADVEDWEGLQAQRKTCKWMIDLKEGVFQAEGLADEG</sequence>
<evidence type="ECO:0000313" key="1">
    <source>
        <dbReference type="EMBL" id="SVC82565.1"/>
    </source>
</evidence>
<dbReference type="AlphaFoldDB" id="A0A382QCG1"/>
<gene>
    <name evidence="1" type="ORF">METZ01_LOCUS335419</name>
</gene>
<organism evidence="1">
    <name type="scientific">marine metagenome</name>
    <dbReference type="NCBI Taxonomy" id="408172"/>
    <lineage>
        <taxon>unclassified sequences</taxon>
        <taxon>metagenomes</taxon>
        <taxon>ecological metagenomes</taxon>
    </lineage>
</organism>
<feature type="non-terminal residue" evidence="1">
    <location>
        <position position="68"/>
    </location>
</feature>
<name>A0A382QCG1_9ZZZZ</name>
<accession>A0A382QCG1</accession>
<protein>
    <submittedName>
        <fullName evidence="1">Uncharacterized protein</fullName>
    </submittedName>
</protein>